<evidence type="ECO:0000256" key="1">
    <source>
        <dbReference type="SAM" id="MobiDB-lite"/>
    </source>
</evidence>
<feature type="region of interest" description="Disordered" evidence="1">
    <location>
        <begin position="94"/>
        <end position="153"/>
    </location>
</feature>
<dbReference type="EMBL" id="JAPCWZ010000001">
    <property type="protein sequence ID" value="KAK8880071.1"/>
    <property type="molecule type" value="Genomic_DNA"/>
</dbReference>
<proteinExistence type="predicted"/>
<organism evidence="2 3">
    <name type="scientific">Apiospora arundinis</name>
    <dbReference type="NCBI Taxonomy" id="335852"/>
    <lineage>
        <taxon>Eukaryota</taxon>
        <taxon>Fungi</taxon>
        <taxon>Dikarya</taxon>
        <taxon>Ascomycota</taxon>
        <taxon>Pezizomycotina</taxon>
        <taxon>Sordariomycetes</taxon>
        <taxon>Xylariomycetidae</taxon>
        <taxon>Amphisphaeriales</taxon>
        <taxon>Apiosporaceae</taxon>
        <taxon>Apiospora</taxon>
    </lineage>
</organism>
<protein>
    <submittedName>
        <fullName evidence="2">Uncharacterized protein</fullName>
    </submittedName>
</protein>
<keyword evidence="3" id="KW-1185">Reference proteome</keyword>
<sequence>MSTIPVTFKPPWMYFNNLPERARIRALAIAQAPPGATSAVVINSWHTSNSDHVEHCTVDFEVLGSLRTIRQHIIEPVLPGPELHWVQYTMSEKDPVWSQEGTPDQDRNQGQNGDQDQNGNQGQNGNQDQNGNQAQDGTSDQESTQRMDVDTCSAESEGWILVKSRRSWRRVH</sequence>
<accession>A0ABR2JNF1</accession>
<gene>
    <name evidence="2" type="ORF">PGQ11_001365</name>
</gene>
<dbReference type="Proteomes" id="UP001390339">
    <property type="component" value="Unassembled WGS sequence"/>
</dbReference>
<name>A0ABR2JNF1_9PEZI</name>
<comment type="caution">
    <text evidence="2">The sequence shown here is derived from an EMBL/GenBank/DDBJ whole genome shotgun (WGS) entry which is preliminary data.</text>
</comment>
<reference evidence="2 3" key="1">
    <citation type="journal article" date="2024" name="IMA Fungus">
        <title>Apiospora arundinis, a panoply of carbohydrate-active enzymes and secondary metabolites.</title>
        <authorList>
            <person name="Sorensen T."/>
            <person name="Petersen C."/>
            <person name="Muurmann A.T."/>
            <person name="Christiansen J.V."/>
            <person name="Brundto M.L."/>
            <person name="Overgaard C.K."/>
            <person name="Boysen A.T."/>
            <person name="Wollenberg R.D."/>
            <person name="Larsen T.O."/>
            <person name="Sorensen J.L."/>
            <person name="Nielsen K.L."/>
            <person name="Sondergaard T.E."/>
        </authorList>
    </citation>
    <scope>NUCLEOTIDE SEQUENCE [LARGE SCALE GENOMIC DNA]</scope>
    <source>
        <strain evidence="2 3">AAU 773</strain>
    </source>
</reference>
<evidence type="ECO:0000313" key="3">
    <source>
        <dbReference type="Proteomes" id="UP001390339"/>
    </source>
</evidence>
<feature type="compositionally biased region" description="Low complexity" evidence="1">
    <location>
        <begin position="108"/>
        <end position="137"/>
    </location>
</feature>
<evidence type="ECO:0000313" key="2">
    <source>
        <dbReference type="EMBL" id="KAK8880071.1"/>
    </source>
</evidence>